<evidence type="ECO:0000256" key="1">
    <source>
        <dbReference type="ARBA" id="ARBA00004319"/>
    </source>
</evidence>
<dbReference type="PRINTS" id="PR00625">
    <property type="entry name" value="JDOMAIN"/>
</dbReference>
<sequence length="530" mass="60923">AYQPAAADTGLVIGNIDKRYEIKVKRSKSTHENMSMGFVGNMDYYVSSLWIFFITFKLHFDDVDSISNIDVDRHLELGKVLLTKGQFADALTHFHAAIESDPTNYISYYRRATAFLALAKSKSALPDLNKVVELKPDFLSARIQRGMVYVKQGKLDEAHIDFEQVLARDPGNPDALHYYNLIGPLQRDIEVAYLLMQDRDYYRAIEVLSKTLELCPWDAKLHEMRADCFIEIGDISKAIHDIKPTTKLRNDNTDAYFKLSKLHYQLGESDDSLQEVRECLKLDPDHKECFNFYKKVKKIVGQIKSIYEFMNEKEYDRCLDKVQQMLKTEKELPTYVIKAKAFQCQCHLRANQISEAIRVCSETLAMEESAPVLCDRADAYIANDQFSEAIRDFERAENIDPDLSRAREGKQKAEKSFKQSKKRDYYKILGVKRTDNKKTILKAYRKMAQKWHPDNFQDAAEKKKAENKFIDIASAKEVLTDPEKREKFDNGEDPLDPESQSGQGFNPFGQGFHSFGGGGNGGGFQFKFHF</sequence>
<dbReference type="FunFam" id="1.25.40.10:FF:000224">
    <property type="entry name" value="DnaJ and TPR domain protein"/>
    <property type="match status" value="1"/>
</dbReference>
<evidence type="ECO:0000256" key="4">
    <source>
        <dbReference type="ARBA" id="ARBA00022803"/>
    </source>
</evidence>
<keyword evidence="3" id="KW-0677">Repeat</keyword>
<dbReference type="SMART" id="SM00028">
    <property type="entry name" value="TPR"/>
    <property type="match status" value="6"/>
</dbReference>
<evidence type="ECO:0000256" key="3">
    <source>
        <dbReference type="ARBA" id="ARBA00022737"/>
    </source>
</evidence>
<dbReference type="CDD" id="cd06257">
    <property type="entry name" value="DnaJ"/>
    <property type="match status" value="1"/>
</dbReference>
<feature type="repeat" description="TPR" evidence="6">
    <location>
        <begin position="139"/>
        <end position="172"/>
    </location>
</feature>
<dbReference type="eggNOG" id="KOG0624">
    <property type="taxonomic scope" value="Eukaryota"/>
</dbReference>
<feature type="region of interest" description="Disordered" evidence="7">
    <location>
        <begin position="480"/>
        <end position="512"/>
    </location>
</feature>
<dbReference type="InterPro" id="IPR051727">
    <property type="entry name" value="DnaJ_C3_Co-chaperones"/>
</dbReference>
<dbReference type="EMBL" id="JH431613">
    <property type="status" value="NOT_ANNOTATED_CDS"/>
    <property type="molecule type" value="Genomic_DNA"/>
</dbReference>
<evidence type="ECO:0000313" key="10">
    <source>
        <dbReference type="Proteomes" id="UP000014500"/>
    </source>
</evidence>
<dbReference type="Pfam" id="PF13181">
    <property type="entry name" value="TPR_8"/>
    <property type="match status" value="2"/>
</dbReference>
<feature type="repeat" description="TPR" evidence="6">
    <location>
        <begin position="253"/>
        <end position="286"/>
    </location>
</feature>
<dbReference type="GO" id="GO:0051787">
    <property type="term" value="F:misfolded protein binding"/>
    <property type="evidence" value="ECO:0007669"/>
    <property type="project" value="TreeGrafter"/>
</dbReference>
<dbReference type="PhylomeDB" id="T1IWF6"/>
<dbReference type="Gene3D" id="1.25.40.10">
    <property type="entry name" value="Tetratricopeptide repeat domain"/>
    <property type="match status" value="1"/>
</dbReference>
<dbReference type="InterPro" id="IPR001623">
    <property type="entry name" value="DnaJ_domain"/>
</dbReference>
<name>T1IWF6_STRMM</name>
<reference evidence="10" key="1">
    <citation type="submission" date="2011-05" db="EMBL/GenBank/DDBJ databases">
        <authorList>
            <person name="Richards S.R."/>
            <person name="Qu J."/>
            <person name="Jiang H."/>
            <person name="Jhangiani S.N."/>
            <person name="Agravi P."/>
            <person name="Goodspeed R."/>
            <person name="Gross S."/>
            <person name="Mandapat C."/>
            <person name="Jackson L."/>
            <person name="Mathew T."/>
            <person name="Pu L."/>
            <person name="Thornton R."/>
            <person name="Saada N."/>
            <person name="Wilczek-Boney K.B."/>
            <person name="Lee S."/>
            <person name="Kovar C."/>
            <person name="Wu Y."/>
            <person name="Scherer S.E."/>
            <person name="Worley K.C."/>
            <person name="Muzny D.M."/>
            <person name="Gibbs R."/>
        </authorList>
    </citation>
    <scope>NUCLEOTIDE SEQUENCE</scope>
    <source>
        <strain evidence="10">Brora</strain>
    </source>
</reference>
<dbReference type="EnsemblMetazoa" id="SMAR005523-RA">
    <property type="protein sequence ID" value="SMAR005523-PA"/>
    <property type="gene ID" value="SMAR005523"/>
</dbReference>
<dbReference type="SUPFAM" id="SSF46565">
    <property type="entry name" value="Chaperone J-domain"/>
    <property type="match status" value="1"/>
</dbReference>
<feature type="repeat" description="TPR" evidence="6">
    <location>
        <begin position="71"/>
        <end position="104"/>
    </location>
</feature>
<dbReference type="PANTHER" id="PTHR44140">
    <property type="entry name" value="LD25575P"/>
    <property type="match status" value="1"/>
</dbReference>
<feature type="domain" description="J" evidence="8">
    <location>
        <begin position="424"/>
        <end position="492"/>
    </location>
</feature>
<keyword evidence="5" id="KW-0256">Endoplasmic reticulum</keyword>
<dbReference type="PANTHER" id="PTHR44140:SF2">
    <property type="entry name" value="LD25575P"/>
    <property type="match status" value="1"/>
</dbReference>
<dbReference type="PROSITE" id="PS50076">
    <property type="entry name" value="DNAJ_2"/>
    <property type="match status" value="1"/>
</dbReference>
<dbReference type="SUPFAM" id="SSF48452">
    <property type="entry name" value="TPR-like"/>
    <property type="match status" value="1"/>
</dbReference>
<dbReference type="PROSITE" id="PS50005">
    <property type="entry name" value="TPR"/>
    <property type="match status" value="4"/>
</dbReference>
<dbReference type="Proteomes" id="UP000014500">
    <property type="component" value="Unassembled WGS sequence"/>
</dbReference>
<evidence type="ECO:0000256" key="2">
    <source>
        <dbReference type="ARBA" id="ARBA00022729"/>
    </source>
</evidence>
<dbReference type="SMART" id="SM00271">
    <property type="entry name" value="DnaJ"/>
    <property type="match status" value="1"/>
</dbReference>
<dbReference type="Pfam" id="PF13432">
    <property type="entry name" value="TPR_16"/>
    <property type="match status" value="1"/>
</dbReference>
<evidence type="ECO:0000256" key="6">
    <source>
        <dbReference type="PROSITE-ProRule" id="PRU00339"/>
    </source>
</evidence>
<organism evidence="9 10">
    <name type="scientific">Strigamia maritima</name>
    <name type="common">European centipede</name>
    <name type="synonym">Geophilus maritimus</name>
    <dbReference type="NCBI Taxonomy" id="126957"/>
    <lineage>
        <taxon>Eukaryota</taxon>
        <taxon>Metazoa</taxon>
        <taxon>Ecdysozoa</taxon>
        <taxon>Arthropoda</taxon>
        <taxon>Myriapoda</taxon>
        <taxon>Chilopoda</taxon>
        <taxon>Pleurostigmophora</taxon>
        <taxon>Geophilomorpha</taxon>
        <taxon>Linotaeniidae</taxon>
        <taxon>Strigamia</taxon>
    </lineage>
</organism>
<dbReference type="InterPro" id="IPR019734">
    <property type="entry name" value="TPR_rpt"/>
</dbReference>
<dbReference type="InterPro" id="IPR013105">
    <property type="entry name" value="TPR_2"/>
</dbReference>
<keyword evidence="2" id="KW-0732">Signal</keyword>
<protein>
    <recommendedName>
        <fullName evidence="8">J domain-containing protein</fullName>
    </recommendedName>
</protein>
<comment type="subcellular location">
    <subcellularLocation>
        <location evidence="1">Endoplasmic reticulum lumen</location>
    </subcellularLocation>
</comment>
<feature type="repeat" description="TPR" evidence="6">
    <location>
        <begin position="370"/>
        <end position="403"/>
    </location>
</feature>
<evidence type="ECO:0000259" key="8">
    <source>
        <dbReference type="PROSITE" id="PS50076"/>
    </source>
</evidence>
<dbReference type="AlphaFoldDB" id="T1IWF6"/>
<keyword evidence="10" id="KW-1185">Reference proteome</keyword>
<dbReference type="Gene3D" id="1.10.287.110">
    <property type="entry name" value="DnaJ domain"/>
    <property type="match status" value="1"/>
</dbReference>
<evidence type="ECO:0000256" key="7">
    <source>
        <dbReference type="SAM" id="MobiDB-lite"/>
    </source>
</evidence>
<evidence type="ECO:0000256" key="5">
    <source>
        <dbReference type="ARBA" id="ARBA00022824"/>
    </source>
</evidence>
<proteinExistence type="predicted"/>
<dbReference type="InterPro" id="IPR036869">
    <property type="entry name" value="J_dom_sf"/>
</dbReference>
<dbReference type="GO" id="GO:0034975">
    <property type="term" value="P:protein folding in endoplasmic reticulum"/>
    <property type="evidence" value="ECO:0007669"/>
    <property type="project" value="TreeGrafter"/>
</dbReference>
<evidence type="ECO:0000313" key="9">
    <source>
        <dbReference type="EnsemblMetazoa" id="SMAR005523-PA"/>
    </source>
</evidence>
<keyword evidence="4 6" id="KW-0802">TPR repeat</keyword>
<dbReference type="FunFam" id="1.10.287.110:FF:000015">
    <property type="entry name" value="dnaJ homolog subfamily C member 3"/>
    <property type="match status" value="1"/>
</dbReference>
<dbReference type="Pfam" id="PF00226">
    <property type="entry name" value="DnaJ"/>
    <property type="match status" value="1"/>
</dbReference>
<dbReference type="Pfam" id="PF07719">
    <property type="entry name" value="TPR_2"/>
    <property type="match status" value="1"/>
</dbReference>
<dbReference type="STRING" id="126957.T1IWF6"/>
<dbReference type="GO" id="GO:0051087">
    <property type="term" value="F:protein-folding chaperone binding"/>
    <property type="evidence" value="ECO:0007669"/>
    <property type="project" value="TreeGrafter"/>
</dbReference>
<feature type="compositionally biased region" description="Basic and acidic residues" evidence="7">
    <location>
        <begin position="480"/>
        <end position="490"/>
    </location>
</feature>
<accession>T1IWF6</accession>
<reference evidence="9" key="2">
    <citation type="submission" date="2015-02" db="UniProtKB">
        <authorList>
            <consortium name="EnsemblMetazoa"/>
        </authorList>
    </citation>
    <scope>IDENTIFICATION</scope>
</reference>
<dbReference type="InterPro" id="IPR011990">
    <property type="entry name" value="TPR-like_helical_dom_sf"/>
</dbReference>
<dbReference type="GO" id="GO:0005788">
    <property type="term" value="C:endoplasmic reticulum lumen"/>
    <property type="evidence" value="ECO:0007669"/>
    <property type="project" value="UniProtKB-SubCell"/>
</dbReference>
<dbReference type="OMA" id="PFAHFQH"/>
<dbReference type="HOGENOM" id="CLU_015935_0_0_1"/>